<sequence>MPKSFQLSFPLKDGREFRRELNVGEILFILGANGTGKSSLISRFFQAHSQHAKRISAHRQTWFTSDALDMTPQLRDNLERDIRSQDQQLYARYREEYAAQRASVAIYDLIDSDIMLEREIAALVRSGNPAGAQEKARIPGPIQVINELMRLSNIPIEISLEERQKVVARRNGGAAYSVAELSDGERNAFLIAANVLTAAPESLVLIDEPERHLHRAIISPLLTLLFEKRPDCAFIISTHELMLPVDNPGSQTLLVRSCVYNGSRPDYWSADLLEPNAAVDDELKRDILGARQKIVFVEGTPQSLDAPLYSLIFPQVSIVPKSSCRDVEHAVRGLREAKDIHWVHAWGIVDNDRRSAEDIARLQALGVYVLSHFSVEALYFHPEMVRRIAMRQAAVTGEDYQELFDRAVTGAIEAVTVSREHLVQNAVERLVRRQIFDHLPNKDDIRNKPTVEIRVDVDAIRAAEITAIDTLIKGRDLEGLLQRYPLRESGALARIVNGLGLARPKYEAAVRKLLQEDQDALTFMRTLFDGLYEEITG</sequence>
<dbReference type="GO" id="GO:0016887">
    <property type="term" value="F:ATP hydrolysis activity"/>
    <property type="evidence" value="ECO:0007669"/>
    <property type="project" value="InterPro"/>
</dbReference>
<protein>
    <submittedName>
        <fullName evidence="2">ATP-binding protein</fullName>
    </submittedName>
</protein>
<dbReference type="InterPro" id="IPR027417">
    <property type="entry name" value="P-loop_NTPase"/>
</dbReference>
<comment type="caution">
    <text evidence="2">The sequence shown here is derived from an EMBL/GenBank/DDBJ whole genome shotgun (WGS) entry which is preliminary data.</text>
</comment>
<evidence type="ECO:0000259" key="1">
    <source>
        <dbReference type="SMART" id="SM00382"/>
    </source>
</evidence>
<keyword evidence="3" id="KW-1185">Reference proteome</keyword>
<dbReference type="PANTHER" id="PTHR43581">
    <property type="entry name" value="ATP/GTP PHOSPHATASE"/>
    <property type="match status" value="1"/>
</dbReference>
<accession>A0A9X2XA63</accession>
<dbReference type="PANTHER" id="PTHR43581:SF2">
    <property type="entry name" value="EXCINUCLEASE ATPASE SUBUNIT"/>
    <property type="match status" value="1"/>
</dbReference>
<dbReference type="InterPro" id="IPR003593">
    <property type="entry name" value="AAA+_ATPase"/>
</dbReference>
<dbReference type="SMART" id="SM00382">
    <property type="entry name" value="AAA"/>
    <property type="match status" value="1"/>
</dbReference>
<dbReference type="InterPro" id="IPR029492">
    <property type="entry name" value="DUF4435"/>
</dbReference>
<proteinExistence type="predicted"/>
<organism evidence="2 3">
    <name type="scientific">Chelativorans petroleitrophicus</name>
    <dbReference type="NCBI Taxonomy" id="2975484"/>
    <lineage>
        <taxon>Bacteria</taxon>
        <taxon>Pseudomonadati</taxon>
        <taxon>Pseudomonadota</taxon>
        <taxon>Alphaproteobacteria</taxon>
        <taxon>Hyphomicrobiales</taxon>
        <taxon>Phyllobacteriaceae</taxon>
        <taxon>Chelativorans</taxon>
    </lineage>
</organism>
<dbReference type="Pfam" id="PF14491">
    <property type="entry name" value="DUF4435"/>
    <property type="match status" value="1"/>
</dbReference>
<keyword evidence="2" id="KW-0067">ATP-binding</keyword>
<name>A0A9X2XA63_9HYPH</name>
<dbReference type="InterPro" id="IPR003959">
    <property type="entry name" value="ATPase_AAA_core"/>
</dbReference>
<keyword evidence="2" id="KW-0547">Nucleotide-binding</keyword>
<dbReference type="Gene3D" id="3.40.50.300">
    <property type="entry name" value="P-loop containing nucleotide triphosphate hydrolases"/>
    <property type="match status" value="1"/>
</dbReference>
<dbReference type="RefSeq" id="WP_261515827.1">
    <property type="nucleotide sequence ID" value="NZ_JAODNV010000012.1"/>
</dbReference>
<dbReference type="GO" id="GO:0005524">
    <property type="term" value="F:ATP binding"/>
    <property type="evidence" value="ECO:0007669"/>
    <property type="project" value="UniProtKB-KW"/>
</dbReference>
<reference evidence="2" key="1">
    <citation type="submission" date="2022-08" db="EMBL/GenBank/DDBJ databases">
        <title>Chelativorans sichuanense sp. nov., a paraffin oil-degrading bacterium isolated from a mixture of oil-based drill cuttings and paddy soil.</title>
        <authorList>
            <person name="Yu J."/>
            <person name="Liu H."/>
            <person name="Chen Q."/>
        </authorList>
    </citation>
    <scope>NUCLEOTIDE SEQUENCE</scope>
    <source>
        <strain evidence="2">SCAU 2101</strain>
    </source>
</reference>
<dbReference type="AlphaFoldDB" id="A0A9X2XA63"/>
<dbReference type="EMBL" id="JAODNV010000012">
    <property type="protein sequence ID" value="MCT8990929.1"/>
    <property type="molecule type" value="Genomic_DNA"/>
</dbReference>
<evidence type="ECO:0000313" key="2">
    <source>
        <dbReference type="EMBL" id="MCT8990929.1"/>
    </source>
</evidence>
<feature type="domain" description="AAA+ ATPase" evidence="1">
    <location>
        <begin position="23"/>
        <end position="266"/>
    </location>
</feature>
<dbReference type="SUPFAM" id="SSF52540">
    <property type="entry name" value="P-loop containing nucleoside triphosphate hydrolases"/>
    <property type="match status" value="1"/>
</dbReference>
<gene>
    <name evidence="2" type="ORF">NYR54_11595</name>
</gene>
<dbReference type="Pfam" id="PF13304">
    <property type="entry name" value="AAA_21"/>
    <property type="match status" value="1"/>
</dbReference>
<evidence type="ECO:0000313" key="3">
    <source>
        <dbReference type="Proteomes" id="UP001149009"/>
    </source>
</evidence>
<dbReference type="InterPro" id="IPR051396">
    <property type="entry name" value="Bact_Antivir_Def_Nuclease"/>
</dbReference>
<dbReference type="Proteomes" id="UP001149009">
    <property type="component" value="Unassembled WGS sequence"/>
</dbReference>